<reference evidence="4" key="1">
    <citation type="submission" date="2015-01" db="EMBL/GenBank/DDBJ databases">
        <authorList>
            <person name="Manzoor Shahid"/>
            <person name="Zubair Saima"/>
        </authorList>
    </citation>
    <scope>NUCLEOTIDE SEQUENCE [LARGE SCALE GENOMIC DNA]</scope>
    <source>
        <strain evidence="4">V1</strain>
    </source>
</reference>
<dbReference type="AlphaFoldDB" id="A0A0B7GPY6"/>
<protein>
    <submittedName>
        <fullName evidence="3">Leucine Rich Repeat protein</fullName>
    </submittedName>
</protein>
<evidence type="ECO:0000256" key="2">
    <source>
        <dbReference type="ARBA" id="ARBA00022737"/>
    </source>
</evidence>
<proteinExistence type="predicted"/>
<sequence>MYEFAKSGLQQQSANHIKRKWLYKPARVVCNNNQLTTLNVNGCTSLQWLDCYDNRLTALSVSGLTSLQHLDCSFNQHTALDVSGLVNLEDIDCCENGLTELNVRNCRALQRLNCSFNRLAALDASGCTSLQKLYCNNNKLSAEVLKKLFEDFPERKEKCGRVLLYTDGDSKYKDFTQPPELAAAFKAAKAKGWRLYKINNDDLMEL</sequence>
<keyword evidence="2" id="KW-0677">Repeat</keyword>
<evidence type="ECO:0000313" key="3">
    <source>
        <dbReference type="EMBL" id="CEM60488.1"/>
    </source>
</evidence>
<dbReference type="OrthoDB" id="363323at2"/>
<evidence type="ECO:0000313" key="4">
    <source>
        <dbReference type="Proteomes" id="UP000042527"/>
    </source>
</evidence>
<dbReference type="Gene3D" id="3.80.10.10">
    <property type="entry name" value="Ribonuclease Inhibitor"/>
    <property type="match status" value="1"/>
</dbReference>
<dbReference type="Proteomes" id="UP000042527">
    <property type="component" value="Unassembled WGS sequence"/>
</dbReference>
<gene>
    <name evidence="3" type="ORF">TPHV1_10156</name>
</gene>
<accession>A0A0B7GPY6</accession>
<keyword evidence="4" id="KW-1185">Reference proteome</keyword>
<keyword evidence="1" id="KW-0433">Leucine-rich repeat</keyword>
<organism evidence="3 4">
    <name type="scientific">Treponema phagedenis</name>
    <dbReference type="NCBI Taxonomy" id="162"/>
    <lineage>
        <taxon>Bacteria</taxon>
        <taxon>Pseudomonadati</taxon>
        <taxon>Spirochaetota</taxon>
        <taxon>Spirochaetia</taxon>
        <taxon>Spirochaetales</taxon>
        <taxon>Treponemataceae</taxon>
        <taxon>Treponema</taxon>
    </lineage>
</organism>
<dbReference type="Pfam" id="PF12799">
    <property type="entry name" value="LRR_4"/>
    <property type="match status" value="2"/>
</dbReference>
<dbReference type="EMBL" id="CDNC01000001">
    <property type="protein sequence ID" value="CEM60488.1"/>
    <property type="molecule type" value="Genomic_DNA"/>
</dbReference>
<dbReference type="PANTHER" id="PTHR47566:SF1">
    <property type="entry name" value="PROTEIN NUD1"/>
    <property type="match status" value="1"/>
</dbReference>
<dbReference type="InterPro" id="IPR025875">
    <property type="entry name" value="Leu-rich_rpt_4"/>
</dbReference>
<dbReference type="PANTHER" id="PTHR47566">
    <property type="match status" value="1"/>
</dbReference>
<dbReference type="InterPro" id="IPR032675">
    <property type="entry name" value="LRR_dom_sf"/>
</dbReference>
<name>A0A0B7GPY6_TREPH</name>
<dbReference type="GO" id="GO:0035591">
    <property type="term" value="F:signaling adaptor activity"/>
    <property type="evidence" value="ECO:0007669"/>
    <property type="project" value="TreeGrafter"/>
</dbReference>
<evidence type="ECO:0000256" key="1">
    <source>
        <dbReference type="ARBA" id="ARBA00022614"/>
    </source>
</evidence>
<dbReference type="SUPFAM" id="SSF52058">
    <property type="entry name" value="L domain-like"/>
    <property type="match status" value="1"/>
</dbReference>
<dbReference type="InterPro" id="IPR052574">
    <property type="entry name" value="CDIRP"/>
</dbReference>